<dbReference type="PANTHER" id="PTHR46018">
    <property type="entry name" value="ZINC PHOSPHODIESTERASE ELAC PROTEIN 1"/>
    <property type="match status" value="1"/>
</dbReference>
<dbReference type="AlphaFoldDB" id="A0A1H9WV59"/>
<gene>
    <name evidence="2" type="ORF">SAMN04487818_111256</name>
</gene>
<dbReference type="PANTHER" id="PTHR46018:SF4">
    <property type="entry name" value="METALLO-HYDROLASE YHFI-RELATED"/>
    <property type="match status" value="1"/>
</dbReference>
<accession>A0A1H9WV59</accession>
<dbReference type="InterPro" id="IPR001279">
    <property type="entry name" value="Metallo-B-lactamas"/>
</dbReference>
<dbReference type="SMART" id="SM00849">
    <property type="entry name" value="Lactamase_B"/>
    <property type="match status" value="1"/>
</dbReference>
<protein>
    <submittedName>
        <fullName evidence="2">Ribonuclease BN, tRNA processing enzyme</fullName>
    </submittedName>
</protein>
<dbReference type="CDD" id="cd07716">
    <property type="entry name" value="RNaseZ_short-form-like_MBL-fold"/>
    <property type="match status" value="1"/>
</dbReference>
<sequence length="256" mass="26728">MLLTVLGCSGSVPGPHAASSGYLVEADGFLLAVELGSGTLAAMQAIRDPFALDALLFSHLHADHCADFASLTVYRRYHPRPTRDPRANRLPVHAPAAAPRRFAGAYATDEAELAVTDLSDVFDFRPLRAGTFHIGPFEVTAATAAHPCEAYSFRIAHGGRSLVYTGDTGLCGPVTALADGADVVLAEASWTHGSGASTAMHLSGREAGELAAVAGAGRLLVTHIPPWTDRDAVRAEATAAFPGEVTLVREGAAYEL</sequence>
<dbReference type="STRING" id="155974.SAMN04487818_111256"/>
<dbReference type="RefSeq" id="WP_092783663.1">
    <property type="nucleotide sequence ID" value="NZ_FOGI01000011.1"/>
</dbReference>
<dbReference type="SUPFAM" id="SSF56281">
    <property type="entry name" value="Metallo-hydrolase/oxidoreductase"/>
    <property type="match status" value="1"/>
</dbReference>
<dbReference type="InterPro" id="IPR036866">
    <property type="entry name" value="RibonucZ/Hydroxyglut_hydro"/>
</dbReference>
<reference evidence="3" key="1">
    <citation type="submission" date="2016-10" db="EMBL/GenBank/DDBJ databases">
        <authorList>
            <person name="Varghese N."/>
            <person name="Submissions S."/>
        </authorList>
    </citation>
    <scope>NUCLEOTIDE SEQUENCE [LARGE SCALE GENOMIC DNA]</scope>
    <source>
        <strain evidence="3">DSM 44260</strain>
    </source>
</reference>
<dbReference type="GO" id="GO:0042781">
    <property type="term" value="F:3'-tRNA processing endoribonuclease activity"/>
    <property type="evidence" value="ECO:0007669"/>
    <property type="project" value="TreeGrafter"/>
</dbReference>
<dbReference type="Gene3D" id="3.60.15.10">
    <property type="entry name" value="Ribonuclease Z/Hydroxyacylglutathione hydrolase-like"/>
    <property type="match status" value="1"/>
</dbReference>
<dbReference type="Pfam" id="PF12706">
    <property type="entry name" value="Lactamase_B_2"/>
    <property type="match status" value="1"/>
</dbReference>
<proteinExistence type="predicted"/>
<feature type="domain" description="Metallo-beta-lactamase" evidence="1">
    <location>
        <begin position="18"/>
        <end position="218"/>
    </location>
</feature>
<dbReference type="Proteomes" id="UP000199051">
    <property type="component" value="Unassembled WGS sequence"/>
</dbReference>
<organism evidence="2 3">
    <name type="scientific">Actinokineospora terrae</name>
    <dbReference type="NCBI Taxonomy" id="155974"/>
    <lineage>
        <taxon>Bacteria</taxon>
        <taxon>Bacillati</taxon>
        <taxon>Actinomycetota</taxon>
        <taxon>Actinomycetes</taxon>
        <taxon>Pseudonocardiales</taxon>
        <taxon>Pseudonocardiaceae</taxon>
        <taxon>Actinokineospora</taxon>
    </lineage>
</organism>
<evidence type="ECO:0000313" key="2">
    <source>
        <dbReference type="EMBL" id="SES37820.1"/>
    </source>
</evidence>
<keyword evidence="3" id="KW-1185">Reference proteome</keyword>
<evidence type="ECO:0000313" key="3">
    <source>
        <dbReference type="Proteomes" id="UP000199051"/>
    </source>
</evidence>
<dbReference type="EMBL" id="FOGI01000011">
    <property type="protein sequence ID" value="SES37820.1"/>
    <property type="molecule type" value="Genomic_DNA"/>
</dbReference>
<evidence type="ECO:0000259" key="1">
    <source>
        <dbReference type="SMART" id="SM00849"/>
    </source>
</evidence>
<name>A0A1H9WV59_9PSEU</name>